<evidence type="ECO:0000256" key="10">
    <source>
        <dbReference type="ARBA" id="ARBA00023004"/>
    </source>
</evidence>
<name>A0A5C3PNJ8_9APHY</name>
<dbReference type="EMBL" id="ML211043">
    <property type="protein sequence ID" value="TFK90539.1"/>
    <property type="molecule type" value="Genomic_DNA"/>
</dbReference>
<comment type="cofactor">
    <cofactor evidence="1 13">
        <name>heme</name>
        <dbReference type="ChEBI" id="CHEBI:30413"/>
    </cofactor>
</comment>
<dbReference type="GO" id="GO:0005506">
    <property type="term" value="F:iron ion binding"/>
    <property type="evidence" value="ECO:0007669"/>
    <property type="project" value="InterPro"/>
</dbReference>
<organism evidence="15 16">
    <name type="scientific">Polyporus arcularius HHB13444</name>
    <dbReference type="NCBI Taxonomy" id="1314778"/>
    <lineage>
        <taxon>Eukaryota</taxon>
        <taxon>Fungi</taxon>
        <taxon>Dikarya</taxon>
        <taxon>Basidiomycota</taxon>
        <taxon>Agaricomycotina</taxon>
        <taxon>Agaricomycetes</taxon>
        <taxon>Polyporales</taxon>
        <taxon>Polyporaceae</taxon>
        <taxon>Polyporus</taxon>
    </lineage>
</organism>
<keyword evidence="9 14" id="KW-0560">Oxidoreductase</keyword>
<keyword evidence="11 14" id="KW-0503">Monooxygenase</keyword>
<evidence type="ECO:0000256" key="9">
    <source>
        <dbReference type="ARBA" id="ARBA00023002"/>
    </source>
</evidence>
<dbReference type="InterPro" id="IPR001128">
    <property type="entry name" value="Cyt_P450"/>
</dbReference>
<evidence type="ECO:0000256" key="11">
    <source>
        <dbReference type="ARBA" id="ARBA00023033"/>
    </source>
</evidence>
<sequence>MDIGFHFRGDVLAAALFLVCLVIARTSLSSPAWRARTKGHALPPGPHRLPFIGNLLDMPKSQPWRGFRDLCLKYGETTYLQVMGRHIVVLGSARAISEFLERRASNTSDRLVTPVVRLTGIDWLIGLMPYGPVWRAHRRALWQHIRPAVVPTYHPVQRTVTRMFLLDLFHKPEDLKQHVRLAIAATILKVTYGIDADDECHEIIQMIDAAIEGSAQALIPGRFLVDAVPLLQYVPAWFPGAGFQKTFARWREKISRMKSEVLLKTRNAASVYSSLHIRIYEQYLTIVPQTEKVQPGPTPIVEALAAQSMSVPTGIDVDTLIEDVAAVAFVAGTDTTHTTAFSAFVALSMYPEVQQRAQAELDAVVGRHRLPDFDDREALVYVRAVIMESLRWHNVTPLGIPHRTVADDEIQGYFIPAGTIVVPNIWACMHDPTEYEDPGEFRPERFMREGKIDTTVRDPFTIVFGSGRRICPGRYFANDMLFLTIASVLHTFNIEPQVVDSNGQPVRAESQITDGALSYLEDYRCTMKPRYSDADLLRLLT</sequence>
<feature type="binding site" description="axial binding residue" evidence="13">
    <location>
        <position position="471"/>
    </location>
    <ligand>
        <name>heme</name>
        <dbReference type="ChEBI" id="CHEBI:30413"/>
    </ligand>
    <ligandPart>
        <name>Fe</name>
        <dbReference type="ChEBI" id="CHEBI:18248"/>
    </ligandPart>
</feature>
<dbReference type="SUPFAM" id="SSF48264">
    <property type="entry name" value="Cytochrome P450"/>
    <property type="match status" value="1"/>
</dbReference>
<comment type="similarity">
    <text evidence="4 14">Belongs to the cytochrome P450 family.</text>
</comment>
<evidence type="ECO:0000313" key="16">
    <source>
        <dbReference type="Proteomes" id="UP000308197"/>
    </source>
</evidence>
<comment type="pathway">
    <text evidence="3">Secondary metabolite biosynthesis.</text>
</comment>
<evidence type="ECO:0000256" key="3">
    <source>
        <dbReference type="ARBA" id="ARBA00005179"/>
    </source>
</evidence>
<dbReference type="GO" id="GO:0020037">
    <property type="term" value="F:heme binding"/>
    <property type="evidence" value="ECO:0007669"/>
    <property type="project" value="InterPro"/>
</dbReference>
<evidence type="ECO:0000256" key="6">
    <source>
        <dbReference type="ARBA" id="ARBA00022692"/>
    </source>
</evidence>
<evidence type="ECO:0000256" key="5">
    <source>
        <dbReference type="ARBA" id="ARBA00022617"/>
    </source>
</evidence>
<dbReference type="GO" id="GO:0016705">
    <property type="term" value="F:oxidoreductase activity, acting on paired donors, with incorporation or reduction of molecular oxygen"/>
    <property type="evidence" value="ECO:0007669"/>
    <property type="project" value="InterPro"/>
</dbReference>
<dbReference type="STRING" id="1314778.A0A5C3PNJ8"/>
<dbReference type="InterPro" id="IPR002401">
    <property type="entry name" value="Cyt_P450_E_grp-I"/>
</dbReference>
<evidence type="ECO:0000256" key="8">
    <source>
        <dbReference type="ARBA" id="ARBA00022989"/>
    </source>
</evidence>
<evidence type="ECO:0000256" key="7">
    <source>
        <dbReference type="ARBA" id="ARBA00022723"/>
    </source>
</evidence>
<dbReference type="PANTHER" id="PTHR46300:SF7">
    <property type="entry name" value="P450, PUTATIVE (EUROFUNG)-RELATED"/>
    <property type="match status" value="1"/>
</dbReference>
<keyword evidence="7 13" id="KW-0479">Metal-binding</keyword>
<evidence type="ECO:0000256" key="1">
    <source>
        <dbReference type="ARBA" id="ARBA00001971"/>
    </source>
</evidence>
<dbReference type="InterPro" id="IPR050364">
    <property type="entry name" value="Cytochrome_P450_fung"/>
</dbReference>
<dbReference type="PRINTS" id="PR00463">
    <property type="entry name" value="EP450I"/>
</dbReference>
<comment type="subcellular location">
    <subcellularLocation>
        <location evidence="2">Membrane</location>
        <topology evidence="2">Single-pass membrane protein</topology>
    </subcellularLocation>
</comment>
<evidence type="ECO:0000256" key="13">
    <source>
        <dbReference type="PIRSR" id="PIRSR602401-1"/>
    </source>
</evidence>
<proteinExistence type="inferred from homology"/>
<dbReference type="CDD" id="cd11065">
    <property type="entry name" value="CYP64-like"/>
    <property type="match status" value="1"/>
</dbReference>
<dbReference type="PROSITE" id="PS00086">
    <property type="entry name" value="CYTOCHROME_P450"/>
    <property type="match status" value="1"/>
</dbReference>
<evidence type="ECO:0000256" key="4">
    <source>
        <dbReference type="ARBA" id="ARBA00010617"/>
    </source>
</evidence>
<evidence type="ECO:0000256" key="14">
    <source>
        <dbReference type="RuleBase" id="RU000461"/>
    </source>
</evidence>
<dbReference type="Proteomes" id="UP000308197">
    <property type="component" value="Unassembled WGS sequence"/>
</dbReference>
<keyword evidence="10 13" id="KW-0408">Iron</keyword>
<keyword evidence="8" id="KW-1133">Transmembrane helix</keyword>
<evidence type="ECO:0000256" key="2">
    <source>
        <dbReference type="ARBA" id="ARBA00004167"/>
    </source>
</evidence>
<dbReference type="GO" id="GO:0004497">
    <property type="term" value="F:monooxygenase activity"/>
    <property type="evidence" value="ECO:0007669"/>
    <property type="project" value="UniProtKB-KW"/>
</dbReference>
<keyword evidence="16" id="KW-1185">Reference proteome</keyword>
<accession>A0A5C3PNJ8</accession>
<reference evidence="15 16" key="1">
    <citation type="journal article" date="2019" name="Nat. Ecol. Evol.">
        <title>Megaphylogeny resolves global patterns of mushroom evolution.</title>
        <authorList>
            <person name="Varga T."/>
            <person name="Krizsan K."/>
            <person name="Foldi C."/>
            <person name="Dima B."/>
            <person name="Sanchez-Garcia M."/>
            <person name="Sanchez-Ramirez S."/>
            <person name="Szollosi G.J."/>
            <person name="Szarkandi J.G."/>
            <person name="Papp V."/>
            <person name="Albert L."/>
            <person name="Andreopoulos W."/>
            <person name="Angelini C."/>
            <person name="Antonin V."/>
            <person name="Barry K.W."/>
            <person name="Bougher N.L."/>
            <person name="Buchanan P."/>
            <person name="Buyck B."/>
            <person name="Bense V."/>
            <person name="Catcheside P."/>
            <person name="Chovatia M."/>
            <person name="Cooper J."/>
            <person name="Damon W."/>
            <person name="Desjardin D."/>
            <person name="Finy P."/>
            <person name="Geml J."/>
            <person name="Haridas S."/>
            <person name="Hughes K."/>
            <person name="Justo A."/>
            <person name="Karasinski D."/>
            <person name="Kautmanova I."/>
            <person name="Kiss B."/>
            <person name="Kocsube S."/>
            <person name="Kotiranta H."/>
            <person name="LaButti K.M."/>
            <person name="Lechner B.E."/>
            <person name="Liimatainen K."/>
            <person name="Lipzen A."/>
            <person name="Lukacs Z."/>
            <person name="Mihaltcheva S."/>
            <person name="Morgado L.N."/>
            <person name="Niskanen T."/>
            <person name="Noordeloos M.E."/>
            <person name="Ohm R.A."/>
            <person name="Ortiz-Santana B."/>
            <person name="Ovrebo C."/>
            <person name="Racz N."/>
            <person name="Riley R."/>
            <person name="Savchenko A."/>
            <person name="Shiryaev A."/>
            <person name="Soop K."/>
            <person name="Spirin V."/>
            <person name="Szebenyi C."/>
            <person name="Tomsovsky M."/>
            <person name="Tulloss R.E."/>
            <person name="Uehling J."/>
            <person name="Grigoriev I.V."/>
            <person name="Vagvolgyi C."/>
            <person name="Papp T."/>
            <person name="Martin F.M."/>
            <person name="Miettinen O."/>
            <person name="Hibbett D.S."/>
            <person name="Nagy L.G."/>
        </authorList>
    </citation>
    <scope>NUCLEOTIDE SEQUENCE [LARGE SCALE GENOMIC DNA]</scope>
    <source>
        <strain evidence="15 16">HHB13444</strain>
    </source>
</reference>
<dbReference type="InterPro" id="IPR036396">
    <property type="entry name" value="Cyt_P450_sf"/>
</dbReference>
<gene>
    <name evidence="15" type="ORF">K466DRAFT_596871</name>
</gene>
<evidence type="ECO:0000256" key="12">
    <source>
        <dbReference type="ARBA" id="ARBA00023136"/>
    </source>
</evidence>
<dbReference type="AlphaFoldDB" id="A0A5C3PNJ8"/>
<protein>
    <submittedName>
        <fullName evidence="15">O-methylsterigmatocystin oxidoreductase</fullName>
    </submittedName>
</protein>
<dbReference type="Pfam" id="PF00067">
    <property type="entry name" value="p450"/>
    <property type="match status" value="1"/>
</dbReference>
<keyword evidence="5 13" id="KW-0349">Heme</keyword>
<keyword evidence="6" id="KW-0812">Transmembrane</keyword>
<evidence type="ECO:0000313" key="15">
    <source>
        <dbReference type="EMBL" id="TFK90539.1"/>
    </source>
</evidence>
<keyword evidence="12" id="KW-0472">Membrane</keyword>
<dbReference type="InParanoid" id="A0A5C3PNJ8"/>
<dbReference type="PANTHER" id="PTHR46300">
    <property type="entry name" value="P450, PUTATIVE (EUROFUNG)-RELATED-RELATED"/>
    <property type="match status" value="1"/>
</dbReference>
<dbReference type="Gene3D" id="1.10.630.10">
    <property type="entry name" value="Cytochrome P450"/>
    <property type="match status" value="1"/>
</dbReference>
<dbReference type="InterPro" id="IPR017972">
    <property type="entry name" value="Cyt_P450_CS"/>
</dbReference>
<dbReference type="GO" id="GO:0016020">
    <property type="term" value="C:membrane"/>
    <property type="evidence" value="ECO:0007669"/>
    <property type="project" value="UniProtKB-SubCell"/>
</dbReference>
<dbReference type="PRINTS" id="PR00385">
    <property type="entry name" value="P450"/>
</dbReference>